<protein>
    <recommendedName>
        <fullName evidence="1">Competence protein CoiA nuclease-like domain-containing protein</fullName>
    </recommendedName>
</protein>
<dbReference type="EMBL" id="BAAAHU010000092">
    <property type="protein sequence ID" value="GAA1016863.1"/>
    <property type="molecule type" value="Genomic_DNA"/>
</dbReference>
<feature type="domain" description="Competence protein CoiA nuclease-like" evidence="1">
    <location>
        <begin position="73"/>
        <end position="153"/>
    </location>
</feature>
<accession>A0ABN1T6Z9</accession>
<dbReference type="Pfam" id="PF06054">
    <property type="entry name" value="CoiA_nuc"/>
    <property type="match status" value="1"/>
</dbReference>
<dbReference type="Proteomes" id="UP001501072">
    <property type="component" value="Unassembled WGS sequence"/>
</dbReference>
<reference evidence="2 3" key="1">
    <citation type="journal article" date="2019" name="Int. J. Syst. Evol. Microbiol.">
        <title>The Global Catalogue of Microorganisms (GCM) 10K type strain sequencing project: providing services to taxonomists for standard genome sequencing and annotation.</title>
        <authorList>
            <consortium name="The Broad Institute Genomics Platform"/>
            <consortium name="The Broad Institute Genome Sequencing Center for Infectious Disease"/>
            <person name="Wu L."/>
            <person name="Ma J."/>
        </authorList>
    </citation>
    <scope>NUCLEOTIDE SEQUENCE [LARGE SCALE GENOMIC DNA]</scope>
    <source>
        <strain evidence="2 3">JCM 11269</strain>
    </source>
</reference>
<comment type="caution">
    <text evidence="2">The sequence shown here is derived from an EMBL/GenBank/DDBJ whole genome shotgun (WGS) entry which is preliminary data.</text>
</comment>
<dbReference type="InterPro" id="IPR010330">
    <property type="entry name" value="CoiA_nuc"/>
</dbReference>
<sequence>MAFRAVHEQWGTVFAHLPDLGCGRSWADVHRVRPPAPLRCDECRHPMRAKVSPTKLRFFAHAPGAPDCAAAGESLAHHLLKLELATAARAAGAEAEMEVRGPAGAWRADVMASDPAGAWRIALEAQLSPIPPEEIQARAARMSEDGVRSVWFSDRPRPPWLGRVPSVRLERGEDGGLLVAEGLAKFAGDWWEQGPRAPLTQFLQWVFAGRVVPHRRKRPVSYPLEPRTVLWTAPSYIRAENAFLLEAERRAREDEQRRRQQEQHRANIEALLERQAALRGPAVRFVREETGTTLTPFADEPDPAFAMGVPVYLGDRPYAVICPVAGRMATARDRLDGLVLIVASETEQRRVAAQAAPKQRVVVLEPDPEIPALIPRQAQPDSIMVRQAVTHMLGLDRM</sequence>
<organism evidence="2 3">
    <name type="scientific">Streptomyces thermogriseus</name>
    <dbReference type="NCBI Taxonomy" id="75292"/>
    <lineage>
        <taxon>Bacteria</taxon>
        <taxon>Bacillati</taxon>
        <taxon>Actinomycetota</taxon>
        <taxon>Actinomycetes</taxon>
        <taxon>Kitasatosporales</taxon>
        <taxon>Streptomycetaceae</taxon>
        <taxon>Streptomyces</taxon>
    </lineage>
</organism>
<evidence type="ECO:0000259" key="1">
    <source>
        <dbReference type="Pfam" id="PF06054"/>
    </source>
</evidence>
<dbReference type="RefSeq" id="WP_346074383.1">
    <property type="nucleotide sequence ID" value="NZ_BAAAHU010000092.1"/>
</dbReference>
<evidence type="ECO:0000313" key="3">
    <source>
        <dbReference type="Proteomes" id="UP001501072"/>
    </source>
</evidence>
<proteinExistence type="predicted"/>
<gene>
    <name evidence="2" type="ORF">GCM10009564_53300</name>
</gene>
<evidence type="ECO:0000313" key="2">
    <source>
        <dbReference type="EMBL" id="GAA1016863.1"/>
    </source>
</evidence>
<keyword evidence="3" id="KW-1185">Reference proteome</keyword>
<name>A0ABN1T6Z9_9ACTN</name>